<keyword evidence="3" id="KW-1185">Reference proteome</keyword>
<dbReference type="Proteomes" id="UP001249851">
    <property type="component" value="Unassembled WGS sequence"/>
</dbReference>
<reference evidence="2" key="1">
    <citation type="journal article" date="2023" name="G3 (Bethesda)">
        <title>Whole genome assembly and annotation of the endangered Caribbean coral Acropora cervicornis.</title>
        <authorList>
            <person name="Selwyn J.D."/>
            <person name="Vollmer S.V."/>
        </authorList>
    </citation>
    <scope>NUCLEOTIDE SEQUENCE</scope>
    <source>
        <strain evidence="2">K2</strain>
    </source>
</reference>
<gene>
    <name evidence="2" type="ORF">P5673_029269</name>
</gene>
<dbReference type="EMBL" id="JARQWQ010000115">
    <property type="protein sequence ID" value="KAK2550083.1"/>
    <property type="molecule type" value="Genomic_DNA"/>
</dbReference>
<sequence length="752" mass="84846">MEQLQLEVEEQLFNQDEGSLVQMIEILGIEDDVVGKTKMHKIKIIRKEIDSKLQSDEKQIYMWSQRNRLSIHNGKSEAMLLSTKPLIGPLQELRYEENRIDFVNSTCCLGIEIDNKLSWSPHIDKLCKSYRKKLGALRRMPRLPPKVLEEIYFKTVVSGVSYCIPVWDSGLKRGYKESKIVDALIRAISPHSSLRSYVETLCAHSLAKVRRILRVHYREKAASEAYQQLATVCQQSYESPQQFLPRGLDLRNKNTGAQVSIISNEFLKNFPGVVVKDISESLDTKLNMTAANGSEMPYIGWVELNFRLSSCNLDLKVPFFVTEQCLDSPLIGFNVIDKIIKGSNGHAALSQVITSSFNDLDSQTPSIFVNFFESLNQEELCRIKTTKRDTTIPPKQSLRVTCRVNTGPVGRHTLVLFEPDETDLWPNGLEISETLLTVKNGKSSKGDIDIINNTNHEGDEPYLADYNFSRWNANVSFMEKNINEDLDQEAPGSGTTRPVHPLDEESGVAPMCIPMHIKDRELEDVLQAVACSAESQDQGQVNWVSALTRDHTFLPTVPVGTDQSTVTVIDIRQAQATDQVVRRVSDLTQRGQRSTTGERKQEFSDTQLFLHEWENLSLDKDGQNDRNPGTLLTYNTLGNPIYETQAAAHVISTNSVLGSQLPQCYTPHLTCGAGLPFVHQFQLPTNPPPYQHPVIFGYPITYLQYPLTPQPVFHLGNQYSAYQPVVYQPKDDLMQVPVTLDYGHVPVPGYVY</sequence>
<evidence type="ECO:0000313" key="2">
    <source>
        <dbReference type="EMBL" id="KAK2550083.1"/>
    </source>
</evidence>
<name>A0AAD9UU66_ACRCE</name>
<protein>
    <submittedName>
        <fullName evidence="2">Uncharacterized protein</fullName>
    </submittedName>
</protein>
<proteinExistence type="predicted"/>
<evidence type="ECO:0000256" key="1">
    <source>
        <dbReference type="SAM" id="MobiDB-lite"/>
    </source>
</evidence>
<accession>A0AAD9UU66</accession>
<comment type="caution">
    <text evidence="2">The sequence shown here is derived from an EMBL/GenBank/DDBJ whole genome shotgun (WGS) entry which is preliminary data.</text>
</comment>
<reference evidence="2" key="2">
    <citation type="journal article" date="2023" name="Science">
        <title>Genomic signatures of disease resistance in endangered staghorn corals.</title>
        <authorList>
            <person name="Vollmer S.V."/>
            <person name="Selwyn J.D."/>
            <person name="Despard B.A."/>
            <person name="Roesel C.L."/>
        </authorList>
    </citation>
    <scope>NUCLEOTIDE SEQUENCE</scope>
    <source>
        <strain evidence="2">K2</strain>
    </source>
</reference>
<evidence type="ECO:0000313" key="3">
    <source>
        <dbReference type="Proteomes" id="UP001249851"/>
    </source>
</evidence>
<organism evidence="2 3">
    <name type="scientific">Acropora cervicornis</name>
    <name type="common">Staghorn coral</name>
    <dbReference type="NCBI Taxonomy" id="6130"/>
    <lineage>
        <taxon>Eukaryota</taxon>
        <taxon>Metazoa</taxon>
        <taxon>Cnidaria</taxon>
        <taxon>Anthozoa</taxon>
        <taxon>Hexacorallia</taxon>
        <taxon>Scleractinia</taxon>
        <taxon>Astrocoeniina</taxon>
        <taxon>Acroporidae</taxon>
        <taxon>Acropora</taxon>
    </lineage>
</organism>
<dbReference type="AlphaFoldDB" id="A0AAD9UU66"/>
<feature type="region of interest" description="Disordered" evidence="1">
    <location>
        <begin position="487"/>
        <end position="506"/>
    </location>
</feature>